<dbReference type="CDD" id="cd04496">
    <property type="entry name" value="SSB_OBF"/>
    <property type="match status" value="1"/>
</dbReference>
<dbReference type="SUPFAM" id="SSF50249">
    <property type="entry name" value="Nucleic acid-binding proteins"/>
    <property type="match status" value="1"/>
</dbReference>
<evidence type="ECO:0000256" key="3">
    <source>
        <dbReference type="PIRNR" id="PIRNR002070"/>
    </source>
</evidence>
<dbReference type="Proteomes" id="UP000617979">
    <property type="component" value="Unassembled WGS sequence"/>
</dbReference>
<accession>A0ABQ1H2R5</accession>
<name>A0ABQ1H2R5_9BACL</name>
<protein>
    <recommendedName>
        <fullName evidence="2 3">Single-stranded DNA-binding protein</fullName>
        <shortName evidence="2">SSB</shortName>
    </recommendedName>
</protein>
<evidence type="ECO:0000256" key="1">
    <source>
        <dbReference type="ARBA" id="ARBA00023125"/>
    </source>
</evidence>
<keyword evidence="2" id="KW-0234">DNA repair</keyword>
<organism evidence="5 6">
    <name type="scientific">Kroppenstedtia guangzhouensis</name>
    <dbReference type="NCBI Taxonomy" id="1274356"/>
    <lineage>
        <taxon>Bacteria</taxon>
        <taxon>Bacillati</taxon>
        <taxon>Bacillota</taxon>
        <taxon>Bacilli</taxon>
        <taxon>Bacillales</taxon>
        <taxon>Thermoactinomycetaceae</taxon>
        <taxon>Kroppenstedtia</taxon>
    </lineage>
</organism>
<comment type="caution">
    <text evidence="2">Lacks conserved residue(s) required for the propagation of feature annotation.</text>
</comment>
<sequence length="135" mass="15081">MIRATGIGRLVRDPELRYTPTGVAVANFTIASQRNRKDANGDYPADFIDCVAWRGAAEFIAKHTAKGSRISVDGRLETRTWEKDDGTKVKVTEIQVDNVDVIDWKEDRKKSGRGGRDPFVDDGKAIEINDDDLPF</sequence>
<keyword evidence="2" id="KW-0235">DNA replication</keyword>
<dbReference type="EMBL" id="BMEX01000021">
    <property type="protein sequence ID" value="GGA56680.1"/>
    <property type="molecule type" value="Genomic_DNA"/>
</dbReference>
<dbReference type="NCBIfam" id="TIGR00621">
    <property type="entry name" value="ssb"/>
    <property type="match status" value="1"/>
</dbReference>
<feature type="region of interest" description="Disordered" evidence="4">
    <location>
        <begin position="107"/>
        <end position="135"/>
    </location>
</feature>
<dbReference type="RefSeq" id="WP_188433553.1">
    <property type="nucleotide sequence ID" value="NZ_BMEX01000021.1"/>
</dbReference>
<dbReference type="InterPro" id="IPR000424">
    <property type="entry name" value="Primosome_PriB/ssb"/>
</dbReference>
<reference evidence="6" key="1">
    <citation type="journal article" date="2019" name="Int. J. Syst. Evol. Microbiol.">
        <title>The Global Catalogue of Microorganisms (GCM) 10K type strain sequencing project: providing services to taxonomists for standard genome sequencing and annotation.</title>
        <authorList>
            <consortium name="The Broad Institute Genomics Platform"/>
            <consortium name="The Broad Institute Genome Sequencing Center for Infectious Disease"/>
            <person name="Wu L."/>
            <person name="Ma J."/>
        </authorList>
    </citation>
    <scope>NUCLEOTIDE SEQUENCE [LARGE SCALE GENOMIC DNA]</scope>
    <source>
        <strain evidence="6">CGMCC 1.12404</strain>
    </source>
</reference>
<dbReference type="PANTHER" id="PTHR10302">
    <property type="entry name" value="SINGLE-STRANDED DNA-BINDING PROTEIN"/>
    <property type="match status" value="1"/>
</dbReference>
<dbReference type="InterPro" id="IPR011344">
    <property type="entry name" value="ssDNA-bd"/>
</dbReference>
<dbReference type="PANTHER" id="PTHR10302:SF27">
    <property type="entry name" value="SINGLE-STRANDED DNA-BINDING PROTEIN"/>
    <property type="match status" value="1"/>
</dbReference>
<feature type="compositionally biased region" description="Basic and acidic residues" evidence="4">
    <location>
        <begin position="107"/>
        <end position="127"/>
    </location>
</feature>
<dbReference type="GO" id="GO:0003677">
    <property type="term" value="F:DNA binding"/>
    <property type="evidence" value="ECO:0007669"/>
    <property type="project" value="UniProtKB-KW"/>
</dbReference>
<dbReference type="PROSITE" id="PS50935">
    <property type="entry name" value="SSB"/>
    <property type="match status" value="1"/>
</dbReference>
<keyword evidence="2" id="KW-0227">DNA damage</keyword>
<keyword evidence="6" id="KW-1185">Reference proteome</keyword>
<proteinExistence type="inferred from homology"/>
<dbReference type="HAMAP" id="MF_00984">
    <property type="entry name" value="SSB"/>
    <property type="match status" value="1"/>
</dbReference>
<comment type="function">
    <text evidence="2">Plays an important role in DNA replication, recombination and repair. Binds to ssDNA and to an array of partner proteins to recruit them to their sites of action during DNA metabolism.</text>
</comment>
<evidence type="ECO:0000313" key="6">
    <source>
        <dbReference type="Proteomes" id="UP000617979"/>
    </source>
</evidence>
<dbReference type="Pfam" id="PF00436">
    <property type="entry name" value="SSB"/>
    <property type="match status" value="1"/>
</dbReference>
<dbReference type="InterPro" id="IPR012340">
    <property type="entry name" value="NA-bd_OB-fold"/>
</dbReference>
<keyword evidence="1 2" id="KW-0238">DNA-binding</keyword>
<dbReference type="Gene3D" id="2.40.50.140">
    <property type="entry name" value="Nucleic acid-binding proteins"/>
    <property type="match status" value="1"/>
</dbReference>
<evidence type="ECO:0000256" key="2">
    <source>
        <dbReference type="HAMAP-Rule" id="MF_00984"/>
    </source>
</evidence>
<comment type="subunit">
    <text evidence="2">Homotetramer.</text>
</comment>
<keyword evidence="2" id="KW-0233">DNA recombination</keyword>
<feature type="short sequence motif" description="Important for interaction with partner proteins" evidence="2">
    <location>
        <begin position="130"/>
        <end position="135"/>
    </location>
</feature>
<gene>
    <name evidence="5" type="primary">ssb2</name>
    <name evidence="5" type="ORF">GCM10007416_32380</name>
</gene>
<evidence type="ECO:0000313" key="5">
    <source>
        <dbReference type="EMBL" id="GGA56680.1"/>
    </source>
</evidence>
<comment type="caution">
    <text evidence="5">The sequence shown here is derived from an EMBL/GenBank/DDBJ whole genome shotgun (WGS) entry which is preliminary data.</text>
</comment>
<evidence type="ECO:0000256" key="4">
    <source>
        <dbReference type="SAM" id="MobiDB-lite"/>
    </source>
</evidence>
<dbReference type="PIRSF" id="PIRSF002070">
    <property type="entry name" value="SSB"/>
    <property type="match status" value="1"/>
</dbReference>